<dbReference type="EMBL" id="MT845237">
    <property type="protein sequence ID" value="QNJ59863.1"/>
    <property type="molecule type" value="Genomic_DNA"/>
</dbReference>
<dbReference type="CDD" id="cd00737">
    <property type="entry name" value="lyz_endolysin_autolysin"/>
    <property type="match status" value="1"/>
</dbReference>
<keyword evidence="3 9" id="KW-0081">Bacteriolytic enzyme</keyword>
<dbReference type="Pfam" id="PF00959">
    <property type="entry name" value="Phage_lysozyme"/>
    <property type="match status" value="1"/>
</dbReference>
<dbReference type="Gene3D" id="3.30.1380.10">
    <property type="match status" value="1"/>
</dbReference>
<evidence type="ECO:0000256" key="9">
    <source>
        <dbReference type="RuleBase" id="RU003788"/>
    </source>
</evidence>
<keyword evidence="2 9" id="KW-0929">Antimicrobial</keyword>
<dbReference type="EC" id="3.2.1.17" evidence="9"/>
<dbReference type="InterPro" id="IPR051018">
    <property type="entry name" value="Bacteriophage_GH24"/>
</dbReference>
<keyword evidence="4 9" id="KW-0378">Hydrolase</keyword>
<dbReference type="HAMAP" id="MF_04110">
    <property type="entry name" value="ENDOLYSIN_T4"/>
    <property type="match status" value="1"/>
</dbReference>
<keyword evidence="6" id="KW-0578">Host cell lysis by virus</keyword>
<keyword evidence="5" id="KW-0204">Cytolysis</keyword>
<comment type="catalytic activity">
    <reaction evidence="1 9">
        <text>Hydrolysis of (1-&gt;4)-beta-linkages between N-acetylmuramic acid and N-acetyl-D-glucosamine residues in a peptidoglycan and between N-acetyl-D-glucosamine residues in chitodextrins.</text>
        <dbReference type="EC" id="3.2.1.17"/>
    </reaction>
</comment>
<dbReference type="InterPro" id="IPR033907">
    <property type="entry name" value="Endolysin_autolysin"/>
</dbReference>
<dbReference type="PANTHER" id="PTHR38107">
    <property type="match status" value="1"/>
</dbReference>
<evidence type="ECO:0000256" key="8">
    <source>
        <dbReference type="ARBA" id="ARBA00023295"/>
    </source>
</evidence>
<keyword evidence="7" id="KW-1035">Host cytoplasm</keyword>
<dbReference type="GO" id="GO:0016998">
    <property type="term" value="P:cell wall macromolecule catabolic process"/>
    <property type="evidence" value="ECO:0007669"/>
    <property type="project" value="InterPro"/>
</dbReference>
<dbReference type="InterPro" id="IPR013230">
    <property type="entry name" value="Peptidase_M15A_C"/>
</dbReference>
<evidence type="ECO:0000256" key="2">
    <source>
        <dbReference type="ARBA" id="ARBA00022529"/>
    </source>
</evidence>
<evidence type="ECO:0000256" key="7">
    <source>
        <dbReference type="ARBA" id="ARBA00023200"/>
    </source>
</evidence>
<dbReference type="InterPro" id="IPR034690">
    <property type="entry name" value="Endolysin_T4_type"/>
</dbReference>
<protein>
    <recommendedName>
        <fullName evidence="9">Lysozyme</fullName>
        <ecNumber evidence="9">3.2.1.17</ecNumber>
    </recommendedName>
</protein>
<evidence type="ECO:0000256" key="6">
    <source>
        <dbReference type="ARBA" id="ARBA00023142"/>
    </source>
</evidence>
<sequence>MTNMLPITLGDLFRYYHGTPHQMAAIAELEAEMMANGAAAVLSRDQPWFKTWSQDGKQHDTAPALKLIKEFEGCHLEAYTDPLHGGDLWTIGYGSTRYGDGRKVKQGDKINLIEADMLLRLEVDRIAAKLRSTVPHWNEMTDDQQSALISFAYNLGAGFYGTAGFETISNRLRDRKWDEVPEALLLYRNPGTNVEAGLKRRRIAEGKLWVKGLPEIQQDTAKLRPGSPFTARITPHIQLGEFALWQEARRFDHQYQVDTAAELAAFLERARAQFGGKPVVITSGYRPPAINASVGGASGSEHLYAPGVGAVDFYIRGVNINHVQDWCDASWPYSLGYGAPKGFVHLGIRSGRPRVRWDY</sequence>
<dbReference type="GO" id="GO:0003796">
    <property type="term" value="F:lysozyme activity"/>
    <property type="evidence" value="ECO:0007669"/>
    <property type="project" value="UniProtKB-EC"/>
</dbReference>
<dbReference type="SUPFAM" id="SSF53955">
    <property type="entry name" value="Lysozyme-like"/>
    <property type="match status" value="1"/>
</dbReference>
<accession>A0A7G8LRJ1</accession>
<evidence type="ECO:0000256" key="3">
    <source>
        <dbReference type="ARBA" id="ARBA00022638"/>
    </source>
</evidence>
<dbReference type="GO" id="GO:0042742">
    <property type="term" value="P:defense response to bacterium"/>
    <property type="evidence" value="ECO:0007669"/>
    <property type="project" value="UniProtKB-KW"/>
</dbReference>
<dbReference type="InterPro" id="IPR002196">
    <property type="entry name" value="Glyco_hydro_24"/>
</dbReference>
<keyword evidence="8 9" id="KW-0326">Glycosidase</keyword>
<evidence type="ECO:0000256" key="1">
    <source>
        <dbReference type="ARBA" id="ARBA00000632"/>
    </source>
</evidence>
<dbReference type="Pfam" id="PF08291">
    <property type="entry name" value="Peptidase_M15_3"/>
    <property type="match status" value="1"/>
</dbReference>
<dbReference type="Gene3D" id="1.10.530.40">
    <property type="match status" value="1"/>
</dbReference>
<evidence type="ECO:0000313" key="11">
    <source>
        <dbReference type="EMBL" id="QNJ59863.1"/>
    </source>
</evidence>
<dbReference type="InterPro" id="IPR023347">
    <property type="entry name" value="Lysozyme_dom_sf"/>
</dbReference>
<feature type="domain" description="Peptidase M15A C-terminal" evidence="10">
    <location>
        <begin position="256"/>
        <end position="346"/>
    </location>
</feature>
<dbReference type="GO" id="GO:0031640">
    <property type="term" value="P:killing of cells of another organism"/>
    <property type="evidence" value="ECO:0007669"/>
    <property type="project" value="UniProtKB-KW"/>
</dbReference>
<dbReference type="GO" id="GO:0009253">
    <property type="term" value="P:peptidoglycan catabolic process"/>
    <property type="evidence" value="ECO:0007669"/>
    <property type="project" value="InterPro"/>
</dbReference>
<evidence type="ECO:0000256" key="5">
    <source>
        <dbReference type="ARBA" id="ARBA00022852"/>
    </source>
</evidence>
<name>A0A7G8LRJ1_9VIRU</name>
<dbReference type="SUPFAM" id="SSF55166">
    <property type="entry name" value="Hedgehog/DD-peptidase"/>
    <property type="match status" value="1"/>
</dbReference>
<keyword evidence="6" id="KW-1188">Viral release from host cell</keyword>
<organism evidence="11">
    <name type="scientific">Bacteriophage sp</name>
    <dbReference type="NCBI Taxonomy" id="38018"/>
    <lineage>
        <taxon>Viruses</taxon>
    </lineage>
</organism>
<dbReference type="SMR" id="A0A7G8LRJ1"/>
<dbReference type="InterPro" id="IPR009045">
    <property type="entry name" value="Zn_M74/Hedgehog-like"/>
</dbReference>
<dbReference type="InterPro" id="IPR023346">
    <property type="entry name" value="Lysozyme-like_dom_sf"/>
</dbReference>
<reference evidence="11" key="1">
    <citation type="submission" date="2020-07" db="EMBL/GenBank/DDBJ databases">
        <title>DNA virome of the Small Aral Sea.</title>
        <authorList>
            <person name="Alexyuk M.S."/>
            <person name="Bogoyavlenskiy A.P."/>
            <person name="Alexyuk P.G."/>
            <person name="Berezin V.E."/>
        </authorList>
    </citation>
    <scope>NUCLEOTIDE SEQUENCE</scope>
</reference>
<evidence type="ECO:0000259" key="10">
    <source>
        <dbReference type="Pfam" id="PF08291"/>
    </source>
</evidence>
<evidence type="ECO:0000256" key="4">
    <source>
        <dbReference type="ARBA" id="ARBA00022801"/>
    </source>
</evidence>
<proteinExistence type="inferred from homology"/>
<dbReference type="PANTHER" id="PTHR38107:SF3">
    <property type="entry name" value="LYSOZYME RRRD-RELATED"/>
    <property type="match status" value="1"/>
</dbReference>
<comment type="similarity">
    <text evidence="9">Belongs to the glycosyl hydrolase 24 family.</text>
</comment>